<comment type="caution">
    <text evidence="1">The sequence shown here is derived from an EMBL/GenBank/DDBJ whole genome shotgun (WGS) entry which is preliminary data.</text>
</comment>
<reference evidence="1" key="1">
    <citation type="journal article" date="2022" name="bioRxiv">
        <title>Population genetic analysis of Ophidiomyces ophidiicola, the causative agent of snake fungal disease, indicates recent introductions to the USA.</title>
        <authorList>
            <person name="Ladner J.T."/>
            <person name="Palmer J.M."/>
            <person name="Ettinger C.L."/>
            <person name="Stajich J.E."/>
            <person name="Farrell T.M."/>
            <person name="Glorioso B.M."/>
            <person name="Lawson B."/>
            <person name="Price S.J."/>
            <person name="Stengle A.G."/>
            <person name="Grear D.A."/>
            <person name="Lorch J.M."/>
        </authorList>
    </citation>
    <scope>NUCLEOTIDE SEQUENCE</scope>
    <source>
        <strain evidence="1">NWHC 24266-5</strain>
    </source>
</reference>
<gene>
    <name evidence="1" type="ORF">LOY88_004986</name>
</gene>
<evidence type="ECO:0000313" key="1">
    <source>
        <dbReference type="EMBL" id="KAI2383896.1"/>
    </source>
</evidence>
<dbReference type="EMBL" id="JALBCA010000082">
    <property type="protein sequence ID" value="KAI2383896.1"/>
    <property type="molecule type" value="Genomic_DNA"/>
</dbReference>
<organism evidence="1">
    <name type="scientific">Ophidiomyces ophidiicola</name>
    <dbReference type="NCBI Taxonomy" id="1387563"/>
    <lineage>
        <taxon>Eukaryota</taxon>
        <taxon>Fungi</taxon>
        <taxon>Dikarya</taxon>
        <taxon>Ascomycota</taxon>
        <taxon>Pezizomycotina</taxon>
        <taxon>Eurotiomycetes</taxon>
        <taxon>Eurotiomycetidae</taxon>
        <taxon>Onygenales</taxon>
        <taxon>Onygenaceae</taxon>
        <taxon>Ophidiomyces</taxon>
    </lineage>
</organism>
<name>A0ACB8USW9_9EURO</name>
<proteinExistence type="predicted"/>
<sequence length="789" mass="84852">MGFRCCPRLLRGTGEKGTTPIERPPSDAISPRLPDDACLDQEALEIIFGQSNDNGSPLELPCTAIVGPVDEKTPRKKRASMSRLSNKIREKFSREGWLAKKPFTDGEATGESEIGINNATSDGIVSYSADTLAGMISSDGGYDSDARNILTPQIIAQLAAGQSGNGLNPSQGVLSIESTQTPPNEFPNTGNDVASSPDDSTPKCSVQALAEEGDHLANINVDKQTETEYISAEVSDKVWYANTTPTRKPKCARENDDLAVLETGKQASPLRNLEAINASEPLIHKKMDQLQDNRTVSTSVYSDYDSQGDDSPLGHKNKIYESQNVAEGFNNAVIYKGAPKGPEIQDVNSAFNTSNGGKAAVRSGPTLALHHPRVRPRSTVKESGEEAPAAGTSSPCPVKSRFTENFNDDGFFDSPAGIGVEGDGKGELRNEPRKTSEGWLSGGKRLGYNYDFIPRGSSLTAPNQDELVPNEQGLAVLPVVKEADIENAERSQKENIESEVTVTELPNSKRRTSDGQNKKNGGVFPRLSVFSKTRKRQASSVTSNATEATVSEVRGPADDIPTDIPSPGDNETEGTVVVGKGARFFKKWKMPSISSGTNRHEILNESTKHVSSHSNHSEEGTITSDDGLNAPEQAQNGHAADLSHASTENCFHSLSSLDVFFPVENQGLIEDDEIPAQTGIPETAEAWSLMYENCVDGPAVTDCEFLSTISGGSNCAQYAPTINDELGSEDSGGSTRAQYARTIREAVEVGVELDGSELRESTTEFQAYQIANEASMRAELLQMVNERWG</sequence>
<accession>A0ACB8USW9</accession>
<protein>
    <submittedName>
        <fullName evidence="1">Uncharacterized protein</fullName>
    </submittedName>
</protein>